<evidence type="ECO:0000313" key="3">
    <source>
        <dbReference type="Proteomes" id="UP000886998"/>
    </source>
</evidence>
<evidence type="ECO:0000313" key="2">
    <source>
        <dbReference type="EMBL" id="GFY55821.1"/>
    </source>
</evidence>
<evidence type="ECO:0000256" key="1">
    <source>
        <dbReference type="SAM" id="SignalP"/>
    </source>
</evidence>
<accession>A0A8X6XME5</accession>
<dbReference type="Proteomes" id="UP000886998">
    <property type="component" value="Unassembled WGS sequence"/>
</dbReference>
<keyword evidence="1" id="KW-0732">Signal</keyword>
<dbReference type="EMBL" id="BMAV01010607">
    <property type="protein sequence ID" value="GFY55821.1"/>
    <property type="molecule type" value="Genomic_DNA"/>
</dbReference>
<keyword evidence="3" id="KW-1185">Reference proteome</keyword>
<reference evidence="2" key="1">
    <citation type="submission" date="2020-08" db="EMBL/GenBank/DDBJ databases">
        <title>Multicomponent nature underlies the extraordinary mechanical properties of spider dragline silk.</title>
        <authorList>
            <person name="Kono N."/>
            <person name="Nakamura H."/>
            <person name="Mori M."/>
            <person name="Yoshida Y."/>
            <person name="Ohtoshi R."/>
            <person name="Malay A.D."/>
            <person name="Moran D.A.P."/>
            <person name="Tomita M."/>
            <person name="Numata K."/>
            <person name="Arakawa K."/>
        </authorList>
    </citation>
    <scope>NUCLEOTIDE SEQUENCE</scope>
</reference>
<comment type="caution">
    <text evidence="2">The sequence shown here is derived from an EMBL/GenBank/DDBJ whole genome shotgun (WGS) entry which is preliminary data.</text>
</comment>
<dbReference type="AlphaFoldDB" id="A0A8X6XME5"/>
<proteinExistence type="predicted"/>
<organism evidence="2 3">
    <name type="scientific">Trichonephila inaurata madagascariensis</name>
    <dbReference type="NCBI Taxonomy" id="2747483"/>
    <lineage>
        <taxon>Eukaryota</taxon>
        <taxon>Metazoa</taxon>
        <taxon>Ecdysozoa</taxon>
        <taxon>Arthropoda</taxon>
        <taxon>Chelicerata</taxon>
        <taxon>Arachnida</taxon>
        <taxon>Araneae</taxon>
        <taxon>Araneomorphae</taxon>
        <taxon>Entelegynae</taxon>
        <taxon>Araneoidea</taxon>
        <taxon>Nephilidae</taxon>
        <taxon>Trichonephila</taxon>
        <taxon>Trichonephila inaurata</taxon>
    </lineage>
</organism>
<feature type="chain" id="PRO_5036485183" evidence="1">
    <location>
        <begin position="21"/>
        <end position="245"/>
    </location>
</feature>
<protein>
    <submittedName>
        <fullName evidence="2">Inhibin beta E chain</fullName>
    </submittedName>
</protein>
<feature type="signal peptide" evidence="1">
    <location>
        <begin position="1"/>
        <end position="20"/>
    </location>
</feature>
<name>A0A8X6XME5_9ARAC</name>
<dbReference type="OrthoDB" id="10382392at2759"/>
<sequence length="245" mass="28522">MKVVFQLVLFSLFTFGSVTANNSNASDEEMRISFRKRCDCLETTSIPEITAPTARDNLKKAILEETKIRILMIMNLARPHTVSPSLFFLQSFDANSRSWDYRARNFSDDYSGYNSWSNLVVRSEILPDSCLPQNGQQCLKFRIPLPEILTNSSKYVAELWLYKKENVTDYTITQIIEDPLLGTIQEIFYVSNQTEREFWTKLDVTYLIEKLAIDVLDFKVYYSSAIPFLTTENKRPLLITFYYID</sequence>
<gene>
    <name evidence="2" type="primary">Inhbe_0</name>
    <name evidence="2" type="ORF">TNIN_478611</name>
</gene>